<dbReference type="EMBL" id="LVWI01000048">
    <property type="protein sequence ID" value="OKP85126.1"/>
    <property type="molecule type" value="Genomic_DNA"/>
</dbReference>
<sequence length="248" mass="27583">MIALQLWLSTAGDGHGIQVYDTTELYGERGRFRVLQFSGDAIQGALDLNHPRRVVFEYPRAMIHLMESGGAMFEDVFVIGHGIGTIAGYFAEKRFKTAEVNAEVVKLSRQHFGCSQDNVVIGDGRSILESEPDHRYDFILLDAFTADGTPQHLVSSEFFALARSKLNSRGSIIMNLMGRSERDRLMGAIHTTLSEEFPYIKAFALPSEGTADVRNIIIMGSIKPIRYQAKQMAGFVEITIGQGHVIRD</sequence>
<dbReference type="Proteomes" id="UP000186058">
    <property type="component" value="Unassembled WGS sequence"/>
</dbReference>
<evidence type="ECO:0000313" key="3">
    <source>
        <dbReference type="Proteomes" id="UP000186058"/>
    </source>
</evidence>
<evidence type="ECO:0000256" key="1">
    <source>
        <dbReference type="ARBA" id="ARBA00023115"/>
    </source>
</evidence>
<dbReference type="Pfam" id="PF01564">
    <property type="entry name" value="Spermine_synth"/>
    <property type="match status" value="1"/>
</dbReference>
<dbReference type="Gene3D" id="3.40.50.150">
    <property type="entry name" value="Vaccinia Virus protein VP39"/>
    <property type="match status" value="1"/>
</dbReference>
<keyword evidence="3" id="KW-1185">Reference proteome</keyword>
<dbReference type="RefSeq" id="WP_074108146.1">
    <property type="nucleotide sequence ID" value="NZ_LVWI01000048.1"/>
</dbReference>
<gene>
    <name evidence="2" type="ORF">A3844_17910</name>
</gene>
<dbReference type="NCBIfam" id="NF037959">
    <property type="entry name" value="MFS_SpdSyn"/>
    <property type="match status" value="1"/>
</dbReference>
<name>A0ABX3ENQ9_9BACL</name>
<protein>
    <submittedName>
        <fullName evidence="2">Spermidine synthase</fullName>
    </submittedName>
</protein>
<dbReference type="InterPro" id="IPR029063">
    <property type="entry name" value="SAM-dependent_MTases_sf"/>
</dbReference>
<keyword evidence="1" id="KW-0620">Polyamine biosynthesis</keyword>
<organism evidence="2 3">
    <name type="scientific">Paenibacillus helianthi</name>
    <dbReference type="NCBI Taxonomy" id="1349432"/>
    <lineage>
        <taxon>Bacteria</taxon>
        <taxon>Bacillati</taxon>
        <taxon>Bacillota</taxon>
        <taxon>Bacilli</taxon>
        <taxon>Bacillales</taxon>
        <taxon>Paenibacillaceae</taxon>
        <taxon>Paenibacillus</taxon>
    </lineage>
</organism>
<proteinExistence type="predicted"/>
<reference evidence="2 3" key="1">
    <citation type="submission" date="2016-03" db="EMBL/GenBank/DDBJ databases">
        <authorList>
            <person name="Sant'Anna F.H."/>
            <person name="Ambrosini A."/>
            <person name="Souza R."/>
            <person name="Bach E."/>
            <person name="Fernandes G."/>
            <person name="Balsanelli E."/>
            <person name="Baura V.A."/>
            <person name="Souza E.M."/>
            <person name="Passaglia L."/>
        </authorList>
    </citation>
    <scope>NUCLEOTIDE SEQUENCE [LARGE SCALE GENOMIC DNA]</scope>
    <source>
        <strain evidence="2 3">P26E</strain>
    </source>
</reference>
<dbReference type="PANTHER" id="PTHR43317:SF1">
    <property type="entry name" value="THERMOSPERMINE SYNTHASE ACAULIS5"/>
    <property type="match status" value="1"/>
</dbReference>
<evidence type="ECO:0000313" key="2">
    <source>
        <dbReference type="EMBL" id="OKP85126.1"/>
    </source>
</evidence>
<accession>A0ABX3ENQ9</accession>
<comment type="caution">
    <text evidence="2">The sequence shown here is derived from an EMBL/GenBank/DDBJ whole genome shotgun (WGS) entry which is preliminary data.</text>
</comment>
<dbReference type="PANTHER" id="PTHR43317">
    <property type="entry name" value="THERMOSPERMINE SYNTHASE ACAULIS5"/>
    <property type="match status" value="1"/>
</dbReference>
<dbReference type="SUPFAM" id="SSF53335">
    <property type="entry name" value="S-adenosyl-L-methionine-dependent methyltransferases"/>
    <property type="match status" value="1"/>
</dbReference>
<dbReference type="CDD" id="cd02440">
    <property type="entry name" value="AdoMet_MTases"/>
    <property type="match status" value="1"/>
</dbReference>